<dbReference type="PANTHER" id="PTHR48038">
    <property type="entry name" value="RIBONUCLEOPROTEIN RB97D"/>
    <property type="match status" value="1"/>
</dbReference>
<dbReference type="PANTHER" id="PTHR48038:SF1">
    <property type="entry name" value="RIBONUCLEOPROTEIN RB97D"/>
    <property type="match status" value="1"/>
</dbReference>
<evidence type="ECO:0000256" key="2">
    <source>
        <dbReference type="SAM" id="MobiDB-lite"/>
    </source>
</evidence>
<feature type="compositionally biased region" description="Basic and acidic residues" evidence="2">
    <location>
        <begin position="124"/>
        <end position="157"/>
    </location>
</feature>
<dbReference type="GO" id="GO:0003723">
    <property type="term" value="F:RNA binding"/>
    <property type="evidence" value="ECO:0007669"/>
    <property type="project" value="UniProtKB-UniRule"/>
</dbReference>
<evidence type="ECO:0000313" key="5">
    <source>
        <dbReference type="Proteomes" id="UP001194580"/>
    </source>
</evidence>
<dbReference type="SUPFAM" id="SSF54928">
    <property type="entry name" value="RNA-binding domain, RBD"/>
    <property type="match status" value="1"/>
</dbReference>
<keyword evidence="5" id="KW-1185">Reference proteome</keyword>
<comment type="caution">
    <text evidence="4">The sequence shown here is derived from an EMBL/GenBank/DDBJ whole genome shotgun (WGS) entry which is preliminary data.</text>
</comment>
<proteinExistence type="predicted"/>
<protein>
    <recommendedName>
        <fullName evidence="3">RRM domain-containing protein</fullName>
    </recommendedName>
</protein>
<evidence type="ECO:0000259" key="3">
    <source>
        <dbReference type="PROSITE" id="PS50102"/>
    </source>
</evidence>
<organism evidence="4 5">
    <name type="scientific">Linnemannia exigua</name>
    <dbReference type="NCBI Taxonomy" id="604196"/>
    <lineage>
        <taxon>Eukaryota</taxon>
        <taxon>Fungi</taxon>
        <taxon>Fungi incertae sedis</taxon>
        <taxon>Mucoromycota</taxon>
        <taxon>Mortierellomycotina</taxon>
        <taxon>Mortierellomycetes</taxon>
        <taxon>Mortierellales</taxon>
        <taxon>Mortierellaceae</taxon>
        <taxon>Linnemannia</taxon>
    </lineage>
</organism>
<evidence type="ECO:0000313" key="4">
    <source>
        <dbReference type="EMBL" id="KAG0279794.1"/>
    </source>
</evidence>
<dbReference type="InterPro" id="IPR012677">
    <property type="entry name" value="Nucleotide-bd_a/b_plait_sf"/>
</dbReference>
<gene>
    <name evidence="4" type="ORF">BGZ95_000199</name>
</gene>
<dbReference type="Pfam" id="PF00076">
    <property type="entry name" value="RRM_1"/>
    <property type="match status" value="1"/>
</dbReference>
<dbReference type="PROSITE" id="PS50102">
    <property type="entry name" value="RRM"/>
    <property type="match status" value="1"/>
</dbReference>
<dbReference type="InterPro" id="IPR000504">
    <property type="entry name" value="RRM_dom"/>
</dbReference>
<dbReference type="AlphaFoldDB" id="A0AAD4H9Y0"/>
<dbReference type="Gene3D" id="3.30.70.330">
    <property type="match status" value="1"/>
</dbReference>
<dbReference type="InterPro" id="IPR035979">
    <property type="entry name" value="RBD_domain_sf"/>
</dbReference>
<keyword evidence="1" id="KW-0694">RNA-binding</keyword>
<feature type="domain" description="RRM" evidence="3">
    <location>
        <begin position="6"/>
        <end position="83"/>
    </location>
</feature>
<dbReference type="EMBL" id="JAAAIL010000103">
    <property type="protein sequence ID" value="KAG0279794.1"/>
    <property type="molecule type" value="Genomic_DNA"/>
</dbReference>
<feature type="compositionally biased region" description="Basic and acidic residues" evidence="2">
    <location>
        <begin position="90"/>
        <end position="101"/>
    </location>
</feature>
<evidence type="ECO:0000256" key="1">
    <source>
        <dbReference type="PROSITE-ProRule" id="PRU00176"/>
    </source>
</evidence>
<name>A0AAD4H9Y0_9FUNG</name>
<reference evidence="4" key="1">
    <citation type="journal article" date="2020" name="Fungal Divers.">
        <title>Resolving the Mortierellaceae phylogeny through synthesis of multi-gene phylogenetics and phylogenomics.</title>
        <authorList>
            <person name="Vandepol N."/>
            <person name="Liber J."/>
            <person name="Desiro A."/>
            <person name="Na H."/>
            <person name="Kennedy M."/>
            <person name="Barry K."/>
            <person name="Grigoriev I.V."/>
            <person name="Miller A.N."/>
            <person name="O'Donnell K."/>
            <person name="Stajich J.E."/>
            <person name="Bonito G."/>
        </authorList>
    </citation>
    <scope>NUCLEOTIDE SEQUENCE</scope>
    <source>
        <strain evidence="4">NRRL 28262</strain>
    </source>
</reference>
<dbReference type="SMART" id="SM00360">
    <property type="entry name" value="RRM"/>
    <property type="match status" value="1"/>
</dbReference>
<feature type="compositionally biased region" description="Low complexity" evidence="2">
    <location>
        <begin position="241"/>
        <end position="259"/>
    </location>
</feature>
<feature type="compositionally biased region" description="Basic residues" evidence="2">
    <location>
        <begin position="104"/>
        <end position="123"/>
    </location>
</feature>
<dbReference type="Proteomes" id="UP001194580">
    <property type="component" value="Unassembled WGS sequence"/>
</dbReference>
<sequence>MTGRQKTLYISGFSQRSRARDLAYEFERFGPLVRCDIPALRSSSSRPYAFVEFKNDRDARDAYNEMRDARFEGYRLSVQFAKNTPNASWRYERGGGRDRSRSPSSRRGRSPPRRRSSPRRRSRSPRERGGERGGDRDRSGSPRGGGDRDRQREDRKARSPARGSGGGGSGAEDRRRSSGSRSPARSADRNNGDISNGDSGRGSGKRDDDSPEDVVGSRRGRGSRSATPERAAQGDDEARSRSGSPRPRSISPRARSVTP</sequence>
<accession>A0AAD4H9Y0</accession>
<feature type="region of interest" description="Disordered" evidence="2">
    <location>
        <begin position="87"/>
        <end position="259"/>
    </location>
</feature>